<dbReference type="Proteomes" id="UP000887564">
    <property type="component" value="Unplaced"/>
</dbReference>
<sequence length="64" mass="7236">MKSVGLKYKVFDDVQVEPSDASDFLNVSLMNLSNIEKTVCTMLLNVIETLFARIYFVGKFLSIV</sequence>
<accession>A0A914RG09</accession>
<organism evidence="1 2">
    <name type="scientific">Parascaris equorum</name>
    <name type="common">Equine roundworm</name>
    <dbReference type="NCBI Taxonomy" id="6256"/>
    <lineage>
        <taxon>Eukaryota</taxon>
        <taxon>Metazoa</taxon>
        <taxon>Ecdysozoa</taxon>
        <taxon>Nematoda</taxon>
        <taxon>Chromadorea</taxon>
        <taxon>Rhabditida</taxon>
        <taxon>Spirurina</taxon>
        <taxon>Ascaridomorpha</taxon>
        <taxon>Ascaridoidea</taxon>
        <taxon>Ascarididae</taxon>
        <taxon>Parascaris</taxon>
    </lineage>
</organism>
<proteinExistence type="predicted"/>
<dbReference type="AlphaFoldDB" id="A0A914RG09"/>
<reference evidence="2" key="1">
    <citation type="submission" date="2022-11" db="UniProtKB">
        <authorList>
            <consortium name="WormBaseParasite"/>
        </authorList>
    </citation>
    <scope>IDENTIFICATION</scope>
</reference>
<keyword evidence="1" id="KW-1185">Reference proteome</keyword>
<name>A0A914RG09_PAREQ</name>
<evidence type="ECO:0000313" key="2">
    <source>
        <dbReference type="WBParaSite" id="PEQ_0000371201-mRNA-1"/>
    </source>
</evidence>
<evidence type="ECO:0000313" key="1">
    <source>
        <dbReference type="Proteomes" id="UP000887564"/>
    </source>
</evidence>
<dbReference type="WBParaSite" id="PEQ_0000371201-mRNA-1">
    <property type="protein sequence ID" value="PEQ_0000371201-mRNA-1"/>
    <property type="gene ID" value="PEQ_0000371201"/>
</dbReference>
<protein>
    <submittedName>
        <fullName evidence="2">Uncharacterized protein</fullName>
    </submittedName>
</protein>